<dbReference type="OrthoDB" id="270318at2759"/>
<evidence type="ECO:0000313" key="2">
    <source>
        <dbReference type="Proteomes" id="UP000684084"/>
    </source>
</evidence>
<gene>
    <name evidence="1" type="ORF">CHRIB12_LOCUS6272</name>
</gene>
<dbReference type="EMBL" id="CAGKOT010000010">
    <property type="protein sequence ID" value="CAB5356150.1"/>
    <property type="molecule type" value="Genomic_DNA"/>
</dbReference>
<name>A0A915Z036_9GLOM</name>
<evidence type="ECO:0000313" key="1">
    <source>
        <dbReference type="EMBL" id="CAB5356150.1"/>
    </source>
</evidence>
<dbReference type="AlphaFoldDB" id="A0A915Z036"/>
<organism evidence="1 2">
    <name type="scientific">Rhizophagus irregularis</name>
    <dbReference type="NCBI Taxonomy" id="588596"/>
    <lineage>
        <taxon>Eukaryota</taxon>
        <taxon>Fungi</taxon>
        <taxon>Fungi incertae sedis</taxon>
        <taxon>Mucoromycota</taxon>
        <taxon>Glomeromycotina</taxon>
        <taxon>Glomeromycetes</taxon>
        <taxon>Glomerales</taxon>
        <taxon>Glomeraceae</taxon>
        <taxon>Rhizophagus</taxon>
    </lineage>
</organism>
<dbReference type="VEuPathDB" id="FungiDB:RhiirFUN_012694"/>
<comment type="caution">
    <text evidence="1">The sequence shown here is derived from an EMBL/GenBank/DDBJ whole genome shotgun (WGS) entry which is preliminary data.</text>
</comment>
<proteinExistence type="predicted"/>
<dbReference type="Proteomes" id="UP000684084">
    <property type="component" value="Unassembled WGS sequence"/>
</dbReference>
<accession>A0A915Z036</accession>
<sequence>MESLYGELKVEIFRYVFTPMSLVLLNRNWYSMSQDPHARAEWIIYKGSCNDLELFHYLTAGAFTINDAPAILTGHLKFIEDLIINKKFIPFPPRPVYNSYSGGVAENYLSRNGYENNRQINLISRAILIHLIILWKKIMKYVDLVVEVTLLVCFPSNPPNNWVCPNTDIIV</sequence>
<reference evidence="1" key="1">
    <citation type="submission" date="2020-05" db="EMBL/GenBank/DDBJ databases">
        <authorList>
            <person name="Rincon C."/>
            <person name="Sanders R I."/>
            <person name="Robbins C."/>
            <person name="Chaturvedi A."/>
        </authorList>
    </citation>
    <scope>NUCLEOTIDE SEQUENCE</scope>
    <source>
        <strain evidence="1">CHB12</strain>
    </source>
</reference>
<protein>
    <submittedName>
        <fullName evidence="1">Uncharacterized protein</fullName>
    </submittedName>
</protein>